<dbReference type="InterPro" id="IPR013342">
    <property type="entry name" value="Mandelate_racemase_C"/>
</dbReference>
<keyword evidence="6" id="KW-1185">Reference proteome</keyword>
<evidence type="ECO:0000256" key="1">
    <source>
        <dbReference type="ARBA" id="ARBA00001946"/>
    </source>
</evidence>
<dbReference type="PANTHER" id="PTHR13794">
    <property type="entry name" value="ENOLASE SUPERFAMILY, MANDELATE RACEMASE"/>
    <property type="match status" value="1"/>
</dbReference>
<proteinExistence type="predicted"/>
<dbReference type="SUPFAM" id="SSF51604">
    <property type="entry name" value="Enolase C-terminal domain-like"/>
    <property type="match status" value="1"/>
</dbReference>
<dbReference type="SMART" id="SM00922">
    <property type="entry name" value="MR_MLE"/>
    <property type="match status" value="1"/>
</dbReference>
<keyword evidence="2" id="KW-0479">Metal-binding</keyword>
<evidence type="ECO:0000256" key="2">
    <source>
        <dbReference type="ARBA" id="ARBA00022723"/>
    </source>
</evidence>
<evidence type="ECO:0000313" key="6">
    <source>
        <dbReference type="Proteomes" id="UP001156694"/>
    </source>
</evidence>
<dbReference type="EMBL" id="BSNN01000008">
    <property type="protein sequence ID" value="GLQ36185.1"/>
    <property type="molecule type" value="Genomic_DNA"/>
</dbReference>
<dbReference type="SUPFAM" id="SSF54826">
    <property type="entry name" value="Enolase N-terminal domain-like"/>
    <property type="match status" value="1"/>
</dbReference>
<dbReference type="InterPro" id="IPR029065">
    <property type="entry name" value="Enolase_C-like"/>
</dbReference>
<dbReference type="Pfam" id="PF02746">
    <property type="entry name" value="MR_MLE_N"/>
    <property type="match status" value="1"/>
</dbReference>
<feature type="domain" description="Mandelate racemase/muconate lactonizing enzyme C-terminal" evidence="4">
    <location>
        <begin position="150"/>
        <end position="246"/>
    </location>
</feature>
<keyword evidence="3" id="KW-0460">Magnesium</keyword>
<evidence type="ECO:0000259" key="4">
    <source>
        <dbReference type="SMART" id="SM00922"/>
    </source>
</evidence>
<dbReference type="Pfam" id="PF13378">
    <property type="entry name" value="MR_MLE_C"/>
    <property type="match status" value="1"/>
</dbReference>
<dbReference type="InterPro" id="IPR029017">
    <property type="entry name" value="Enolase-like_N"/>
</dbReference>
<organism evidence="5 6">
    <name type="scientific">Amylibacter marinus</name>
    <dbReference type="NCBI Taxonomy" id="1475483"/>
    <lineage>
        <taxon>Bacteria</taxon>
        <taxon>Pseudomonadati</taxon>
        <taxon>Pseudomonadota</taxon>
        <taxon>Alphaproteobacteria</taxon>
        <taxon>Rhodobacterales</taxon>
        <taxon>Paracoccaceae</taxon>
        <taxon>Amylibacter</taxon>
    </lineage>
</organism>
<comment type="cofactor">
    <cofactor evidence="1">
        <name>Mg(2+)</name>
        <dbReference type="ChEBI" id="CHEBI:18420"/>
    </cofactor>
</comment>
<protein>
    <submittedName>
        <fullName evidence="5">Racemase</fullName>
    </submittedName>
</protein>
<dbReference type="RefSeq" id="WP_284379783.1">
    <property type="nucleotide sequence ID" value="NZ_BSNN01000008.1"/>
</dbReference>
<dbReference type="Gene3D" id="3.20.20.120">
    <property type="entry name" value="Enolase-like C-terminal domain"/>
    <property type="match status" value="1"/>
</dbReference>
<dbReference type="InterPro" id="IPR046945">
    <property type="entry name" value="RHMD-like"/>
</dbReference>
<comment type="caution">
    <text evidence="5">The sequence shown here is derived from an EMBL/GenBank/DDBJ whole genome shotgun (WGS) entry which is preliminary data.</text>
</comment>
<evidence type="ECO:0000313" key="5">
    <source>
        <dbReference type="EMBL" id="GLQ36185.1"/>
    </source>
</evidence>
<dbReference type="InterPro" id="IPR036849">
    <property type="entry name" value="Enolase-like_C_sf"/>
</dbReference>
<dbReference type="PANTHER" id="PTHR13794:SF58">
    <property type="entry name" value="MITOCHONDRIAL ENOLASE SUPERFAMILY MEMBER 1"/>
    <property type="match status" value="1"/>
</dbReference>
<sequence>MSSKIKKIKVHTHCNDLGGKIWNPSIRWTNKYAVFVTLNDSAGNVGIGECWCFDTAPDALVAYLRTEVAPHFLDQALADVPVIARGLFEKATLTARHGMLASALAGIDIAMWDLTAGHENTPLWRSLNKQGSGAAHLYASGGLYGEGKSVDDLCKEMSSQTARGFALTKMKIGALSLQEDTARVKAVLAAIPKSTKLIIDGVYSYSYEDALRLFEALPAERIEAFQSPTKAWDYKGMAHLTKAGVPVMATEAEYRPEIHDRLIEDVGVAFLQTAPVAVGGLTQVATLASKVNGTQTRLSLEVSSTAIALMAAIHAAAAYVEVAHVEYHTVHTVFFDSLALERRKEEPFRMAPPNKPGLGISLPEHKVLMAFEETSNTSP</sequence>
<name>A0ABQ5VXM6_9RHOB</name>
<dbReference type="Gene3D" id="3.30.390.10">
    <property type="entry name" value="Enolase-like, N-terminal domain"/>
    <property type="match status" value="1"/>
</dbReference>
<gene>
    <name evidence="5" type="ORF">GCM10007939_24690</name>
</gene>
<dbReference type="InterPro" id="IPR013341">
    <property type="entry name" value="Mandelate_racemase_N_dom"/>
</dbReference>
<dbReference type="Proteomes" id="UP001156694">
    <property type="component" value="Unassembled WGS sequence"/>
</dbReference>
<reference evidence="6" key="1">
    <citation type="journal article" date="2019" name="Int. J. Syst. Evol. Microbiol.">
        <title>The Global Catalogue of Microorganisms (GCM) 10K type strain sequencing project: providing services to taxonomists for standard genome sequencing and annotation.</title>
        <authorList>
            <consortium name="The Broad Institute Genomics Platform"/>
            <consortium name="The Broad Institute Genome Sequencing Center for Infectious Disease"/>
            <person name="Wu L."/>
            <person name="Ma J."/>
        </authorList>
    </citation>
    <scope>NUCLEOTIDE SEQUENCE [LARGE SCALE GENOMIC DNA]</scope>
    <source>
        <strain evidence="6">NBRC 110140</strain>
    </source>
</reference>
<evidence type="ECO:0000256" key="3">
    <source>
        <dbReference type="ARBA" id="ARBA00022842"/>
    </source>
</evidence>
<accession>A0ABQ5VXM6</accession>